<reference evidence="6 7" key="1">
    <citation type="submission" date="2020-06" db="EMBL/GenBank/DDBJ databases">
        <title>The yeast mating-type switching endonuclease HO is a domesticated member of an unorthodox homing genetic element family.</title>
        <authorList>
            <person name="Coughlan A.Y."/>
            <person name="Lombardi L."/>
            <person name="Braun-Galleani S."/>
            <person name="Martos A.R."/>
            <person name="Galeote V."/>
            <person name="Bigey F."/>
            <person name="Dequin S."/>
            <person name="Byrne K.P."/>
            <person name="Wolfe K.H."/>
        </authorList>
    </citation>
    <scope>NUCLEOTIDE SEQUENCE [LARGE SCALE GENOMIC DNA]</scope>
    <source>
        <strain evidence="6 7">CBS764</strain>
    </source>
</reference>
<dbReference type="GO" id="GO:0006508">
    <property type="term" value="P:proteolysis"/>
    <property type="evidence" value="ECO:0007669"/>
    <property type="project" value="InterPro"/>
</dbReference>
<dbReference type="GO" id="GO:0004197">
    <property type="term" value="F:cysteine-type endopeptidase activity"/>
    <property type="evidence" value="ECO:0007669"/>
    <property type="project" value="InterPro"/>
</dbReference>
<dbReference type="GO" id="GO:0072686">
    <property type="term" value="C:mitotic spindle"/>
    <property type="evidence" value="ECO:0007669"/>
    <property type="project" value="TreeGrafter"/>
</dbReference>
<keyword evidence="4" id="KW-0159">Chromosome partition</keyword>
<feature type="domain" description="Peptidase C50" evidence="5">
    <location>
        <begin position="1427"/>
        <end position="1526"/>
    </location>
</feature>
<dbReference type="OrthoDB" id="10255632at2759"/>
<gene>
    <name evidence="6" type="ORF">HG536_0G01540</name>
</gene>
<proteinExistence type="predicted"/>
<dbReference type="GO" id="GO:0044732">
    <property type="term" value="C:mitotic spindle pole body"/>
    <property type="evidence" value="ECO:0007669"/>
    <property type="project" value="TreeGrafter"/>
</dbReference>
<keyword evidence="3" id="KW-0378">Hydrolase</keyword>
<dbReference type="PANTHER" id="PTHR12792">
    <property type="entry name" value="EXTRA SPINDLE POLES 1-RELATED"/>
    <property type="match status" value="1"/>
</dbReference>
<dbReference type="GO" id="GO:0005737">
    <property type="term" value="C:cytoplasm"/>
    <property type="evidence" value="ECO:0007669"/>
    <property type="project" value="TreeGrafter"/>
</dbReference>
<dbReference type="InterPro" id="IPR030397">
    <property type="entry name" value="SEPARIN_core_dom"/>
</dbReference>
<evidence type="ECO:0000313" key="7">
    <source>
        <dbReference type="Proteomes" id="UP000515788"/>
    </source>
</evidence>
<dbReference type="Pfam" id="PF03568">
    <property type="entry name" value="Separin_C"/>
    <property type="match status" value="1"/>
</dbReference>
<evidence type="ECO:0000256" key="1">
    <source>
        <dbReference type="ARBA" id="ARBA00000451"/>
    </source>
</evidence>
<evidence type="ECO:0000313" key="6">
    <source>
        <dbReference type="EMBL" id="QLL34295.1"/>
    </source>
</evidence>
<keyword evidence="7" id="KW-1185">Reference proteome</keyword>
<dbReference type="PANTHER" id="PTHR12792:SF0">
    <property type="entry name" value="SEPARIN"/>
    <property type="match status" value="1"/>
</dbReference>
<name>A0A7G3ZLA9_9SACH</name>
<evidence type="ECO:0000256" key="3">
    <source>
        <dbReference type="ARBA" id="ARBA00022801"/>
    </source>
</evidence>
<dbReference type="PROSITE" id="PS51700">
    <property type="entry name" value="SEPARIN"/>
    <property type="match status" value="1"/>
</dbReference>
<protein>
    <recommendedName>
        <fullName evidence="2">separase</fullName>
        <ecNumber evidence="2">3.4.22.49</ecNumber>
    </recommendedName>
</protein>
<dbReference type="GO" id="GO:0051307">
    <property type="term" value="P:meiotic chromosome separation"/>
    <property type="evidence" value="ECO:0007669"/>
    <property type="project" value="TreeGrafter"/>
</dbReference>
<evidence type="ECO:0000256" key="4">
    <source>
        <dbReference type="ARBA" id="ARBA00022829"/>
    </source>
</evidence>
<dbReference type="KEGG" id="tgb:HG536_0G01540"/>
<dbReference type="EMBL" id="CP059252">
    <property type="protein sequence ID" value="QLL34295.1"/>
    <property type="molecule type" value="Genomic_DNA"/>
</dbReference>
<dbReference type="GO" id="GO:0005634">
    <property type="term" value="C:nucleus"/>
    <property type="evidence" value="ECO:0007669"/>
    <property type="project" value="InterPro"/>
</dbReference>
<dbReference type="Proteomes" id="UP000515788">
    <property type="component" value="Chromosome 7"/>
</dbReference>
<accession>A0A7G3ZLA9</accession>
<dbReference type="GeneID" id="59327536"/>
<sequence length="1613" mass="185824">MSKPEEPLNEVSLNTPAKKQAIYPASLLTKQSFSRHGGENVFRYEVKRSYVSSKYIDHHYGFISENLKRKKPIKSQIDLLHQSFSELYRIFIQVHMWEDLRLLTKRHLMVIVGLLNENDVNGATSEILHLYNATNNQAVKDLHGILLADFIYPNECYLTSLKLLALQAILRAKSAHEHADSILKLFALDKRYLLRDANVKIHMVIQLLLNFFMLLPSGKAMLGLKFLQYVKQYKLEFEGYIKNMDDLTFQDQLKYYAREMTDDARIYLACFYDDYSKYCSTPQKIMLTDFVQKSLKEHASLPDLIQQSNVTGSRSCFMNYSSKRLVQVTSSILKSEDCPISTAVSLLKQSWEVIRFNGGNETNGKRILFDKTLSFLNSKISVLTENQMAIRDLLELMAEYCIDDNQFKRMSNLVNVLFNSFVVLKNMEFLKLAAHLESRRYMLERESGLLRPIIEKFERFISKATSREAKLQIFGYLFNLQMAGRTLGKLQSFCQLVYLRCFQKLQLTKYIEFRNCSEVMLAFFYGVSPVKEINIEGWCPITQMLYSCISGKFCLGTIDVNPETNKWHFLHKYEVLIKAAYCFNIEMSKHSTFNLASITSNYMNKWVMRKSPSASEKVAAFEIDFLRILLIYLQFNNFDKCTIDLIQCLRSRSSTYEPFLLESEGFLLSAYINLQMLDKIATMRDKIYNTPFDLQNEKLETVLNVLRMKLQLMAWENDHRLFEKVFIQEAPKLREEVFDLDNATKKTSSQYIKVILFNIDVLITASALQLAKNNMVRAATESKKALKLSVSLLRKLDNLSEKTRLNVVSYLTCSYLSLLNLYIHLGVARDCEFYVNELSTLLCDLNEPTIVFKCLQFLYEYYQLTGQTELAATALGKCNNAFDYIDGESNILALTSFFFINNENEKLLDSLGLFFKEGIDETFLPYYWRLKMGIPVEEWTKQSKYKASYEVNKLDMLYRRVLKQLESEPFFRSMFESLVIIPSCHLPAEQSSKKQLAFPGKKALILEVMASPRPSTMTPRGKHMRQKFDRAVAIDNLKALKDSVEELQLSSLKNHELSRVASFYSLALSLLSNLSITTSLVDNLLDEFALSELPKCMPLYYDKALAAIGNDIYESFCLLPLSSMDDPVAIQREKSLAAQKRICQNPIPFNVISIDYCSVTGSLLISKIETFNDRKVHLRMPLNRAHARDLDSKMLSFEQARRELSDIIGESNASTSIEVTSSINSREQRKEWWQTRYELDRRLHELLKNIEDCWFNGMKGFFGTEIVDSELLQDFKNEVNDILHQNLPSRKQIGNRDMFLQLDDWIVELVLRLSPQCPDFMPMMEDLIYIILDILLYHGEENAYDEIDIDTIHVQLEEIVRKFRPRLLSMKKLSHTFLVVSSSCHSFPWECLSFLKPLSITRVPSISILDDLLKKCNDGISPKVPSQNKISMILNPHGDLSKTESRFSNLFKEIVKERPNSTLLINQKPDEKTFLEMATSSNLFIYLGHGGGEQYARVKEIKKFDHIAPTFLLGCSSASMKAFGKLEPTGTVYSYLLGGCPLVLGNLWDVTDKDIDKFSESVFQKIGLSCDASINSSQEHTISTAVSKSRDVCHLKYLNGAAPVVYGLPMRFR</sequence>
<evidence type="ECO:0000256" key="2">
    <source>
        <dbReference type="ARBA" id="ARBA00012489"/>
    </source>
</evidence>
<dbReference type="RefSeq" id="XP_037140969.1">
    <property type="nucleotide sequence ID" value="XM_037285073.1"/>
</dbReference>
<comment type="catalytic activity">
    <reaction evidence="1">
        <text>All bonds known to be hydrolyzed by this endopeptidase have arginine in P1 and an acidic residue in P4. P6 is often occupied by an acidic residue or by a hydroxy-amino-acid residue, the phosphorylation of which enhances cleavage.</text>
        <dbReference type="EC" id="3.4.22.49"/>
    </reaction>
</comment>
<evidence type="ECO:0000259" key="5">
    <source>
        <dbReference type="PROSITE" id="PS51700"/>
    </source>
</evidence>
<dbReference type="EC" id="3.4.22.49" evidence="2"/>
<organism evidence="6 7">
    <name type="scientific">Torulaspora globosa</name>
    <dbReference type="NCBI Taxonomy" id="48254"/>
    <lineage>
        <taxon>Eukaryota</taxon>
        <taxon>Fungi</taxon>
        <taxon>Dikarya</taxon>
        <taxon>Ascomycota</taxon>
        <taxon>Saccharomycotina</taxon>
        <taxon>Saccharomycetes</taxon>
        <taxon>Saccharomycetales</taxon>
        <taxon>Saccharomycetaceae</taxon>
        <taxon>Torulaspora</taxon>
    </lineage>
</organism>
<dbReference type="InterPro" id="IPR005314">
    <property type="entry name" value="Peptidase_C50"/>
</dbReference>